<gene>
    <name evidence="3" type="ORF">DFO67_11354</name>
</gene>
<name>A0A4R8FQA9_9GAMM</name>
<keyword evidence="1 2" id="KW-0732">Signal</keyword>
<dbReference type="CDD" id="cd13665">
    <property type="entry name" value="PBP2_TRAP_Dctp3_4"/>
    <property type="match status" value="1"/>
</dbReference>
<dbReference type="NCBIfam" id="NF037995">
    <property type="entry name" value="TRAP_S1"/>
    <property type="match status" value="1"/>
</dbReference>
<dbReference type="PANTHER" id="PTHR33376:SF15">
    <property type="entry name" value="BLL6794 PROTEIN"/>
    <property type="match status" value="1"/>
</dbReference>
<evidence type="ECO:0000256" key="2">
    <source>
        <dbReference type="SAM" id="SignalP"/>
    </source>
</evidence>
<evidence type="ECO:0000313" key="3">
    <source>
        <dbReference type="EMBL" id="TDX27622.1"/>
    </source>
</evidence>
<dbReference type="GO" id="GO:0055085">
    <property type="term" value="P:transmembrane transport"/>
    <property type="evidence" value="ECO:0007669"/>
    <property type="project" value="InterPro"/>
</dbReference>
<evidence type="ECO:0000256" key="1">
    <source>
        <dbReference type="ARBA" id="ARBA00022729"/>
    </source>
</evidence>
<dbReference type="AlphaFoldDB" id="A0A4R8FQA9"/>
<dbReference type="PANTHER" id="PTHR33376">
    <property type="match status" value="1"/>
</dbReference>
<protein>
    <submittedName>
        <fullName evidence="3">TRAP-type C4-dicarboxylate transport system substrate-binding protein</fullName>
    </submittedName>
</protein>
<proteinExistence type="predicted"/>
<dbReference type="Gene3D" id="3.40.190.170">
    <property type="entry name" value="Bacterial extracellular solute-binding protein, family 7"/>
    <property type="match status" value="1"/>
</dbReference>
<accession>A0A4R8FQA9</accession>
<comment type="caution">
    <text evidence="3">The sequence shown here is derived from an EMBL/GenBank/DDBJ whole genome shotgun (WGS) entry which is preliminary data.</text>
</comment>
<feature type="signal peptide" evidence="2">
    <location>
        <begin position="1"/>
        <end position="25"/>
    </location>
</feature>
<reference evidence="3 4" key="1">
    <citation type="submission" date="2019-03" db="EMBL/GenBank/DDBJ databases">
        <title>Freshwater and sediment microbial communities from various areas in North America, analyzing microbe dynamics in response to fracking.</title>
        <authorList>
            <person name="Lamendella R."/>
        </authorList>
    </citation>
    <scope>NUCLEOTIDE SEQUENCE [LARGE SCALE GENOMIC DNA]</scope>
    <source>
        <strain evidence="3 4">6_TX</strain>
    </source>
</reference>
<dbReference type="Pfam" id="PF03480">
    <property type="entry name" value="DctP"/>
    <property type="match status" value="1"/>
</dbReference>
<sequence length="349" mass="38422">MTIRKTLLTSLFFASGMSLATTALAQDTVTLRLHHFAAPTTPVQVQYLEPWAERIEKQSNGGIQVEIFPAMQLGGSAPSLYDQAKDGIVDIIWTLLSYTPNRFPESEAFDLPFIPTTGEATSMAAHEYAMQHMQGSLEGIYPIAVFAHTPGKIHTKDVTIEDADDVEGRTLRAPSKAMNRYFANLGARVVGMPFPQIPEAVSRGVIDGLTLPFESAEALGVLDMAKNHTFFEGDNGLYTAMMVLAMDQDSYDRLSPELQKVIDDNSGLQEAQRIGQVMDQAEQAAIDKVASRDDSKMIYIAEDAQAAWKSAADETIQEWIGSMDERGLDGQQLYDDATALVEKYTRQTQ</sequence>
<dbReference type="RefSeq" id="WP_243836269.1">
    <property type="nucleotide sequence ID" value="NZ_SOEC01000013.1"/>
</dbReference>
<evidence type="ECO:0000313" key="4">
    <source>
        <dbReference type="Proteomes" id="UP000294489"/>
    </source>
</evidence>
<feature type="chain" id="PRO_5020357560" evidence="2">
    <location>
        <begin position="26"/>
        <end position="349"/>
    </location>
</feature>
<dbReference type="InterPro" id="IPR038404">
    <property type="entry name" value="TRAP_DctP_sf"/>
</dbReference>
<dbReference type="EMBL" id="SOEC01000013">
    <property type="protein sequence ID" value="TDX27622.1"/>
    <property type="molecule type" value="Genomic_DNA"/>
</dbReference>
<dbReference type="Proteomes" id="UP000294489">
    <property type="component" value="Unassembled WGS sequence"/>
</dbReference>
<organism evidence="3 4">
    <name type="scientific">Modicisalibacter xianhensis</name>
    <dbReference type="NCBI Taxonomy" id="442341"/>
    <lineage>
        <taxon>Bacteria</taxon>
        <taxon>Pseudomonadati</taxon>
        <taxon>Pseudomonadota</taxon>
        <taxon>Gammaproteobacteria</taxon>
        <taxon>Oceanospirillales</taxon>
        <taxon>Halomonadaceae</taxon>
        <taxon>Modicisalibacter</taxon>
    </lineage>
</organism>
<dbReference type="InterPro" id="IPR018389">
    <property type="entry name" value="DctP_fam"/>
</dbReference>